<dbReference type="EMBL" id="FOGG01000009">
    <property type="protein sequence ID" value="SER44101.1"/>
    <property type="molecule type" value="Genomic_DNA"/>
</dbReference>
<dbReference type="InterPro" id="IPR013783">
    <property type="entry name" value="Ig-like_fold"/>
</dbReference>
<gene>
    <name evidence="3" type="ORF">SAMN04488023_10964</name>
</gene>
<evidence type="ECO:0000313" key="4">
    <source>
        <dbReference type="Proteomes" id="UP000199572"/>
    </source>
</evidence>
<protein>
    <submittedName>
        <fullName evidence="3">Gliding motility-associated C-terminal domain-containing protein</fullName>
    </submittedName>
</protein>
<proteinExistence type="predicted"/>
<reference evidence="3 4" key="1">
    <citation type="submission" date="2016-10" db="EMBL/GenBank/DDBJ databases">
        <authorList>
            <person name="de Groot N.N."/>
        </authorList>
    </citation>
    <scope>NUCLEOTIDE SEQUENCE [LARGE SCALE GENOMIC DNA]</scope>
    <source>
        <strain evidence="3 4">DSM 18610</strain>
    </source>
</reference>
<dbReference type="InterPro" id="IPR022409">
    <property type="entry name" value="PKD/Chitinase_dom"/>
</dbReference>
<evidence type="ECO:0000259" key="2">
    <source>
        <dbReference type="PROSITE" id="PS50093"/>
    </source>
</evidence>
<dbReference type="STRING" id="390241.SAMN04488023_10964"/>
<dbReference type="InterPro" id="IPR026341">
    <property type="entry name" value="T9SS_type_B"/>
</dbReference>
<dbReference type="InterPro" id="IPR000601">
    <property type="entry name" value="PKD_dom"/>
</dbReference>
<dbReference type="SUPFAM" id="SSF49299">
    <property type="entry name" value="PKD domain"/>
    <property type="match status" value="2"/>
</dbReference>
<dbReference type="AlphaFoldDB" id="A0A1H9P7N7"/>
<feature type="chain" id="PRO_5011446290" evidence="1">
    <location>
        <begin position="20"/>
        <end position="675"/>
    </location>
</feature>
<dbReference type="CDD" id="cd00146">
    <property type="entry name" value="PKD"/>
    <property type="match status" value="1"/>
</dbReference>
<dbReference type="Gene3D" id="2.60.40.10">
    <property type="entry name" value="Immunoglobulins"/>
    <property type="match status" value="3"/>
</dbReference>
<dbReference type="InterPro" id="IPR035986">
    <property type="entry name" value="PKD_dom_sf"/>
</dbReference>
<dbReference type="PROSITE" id="PS50093">
    <property type="entry name" value="PKD"/>
    <property type="match status" value="1"/>
</dbReference>
<dbReference type="Proteomes" id="UP000199572">
    <property type="component" value="Unassembled WGS sequence"/>
</dbReference>
<evidence type="ECO:0000313" key="3">
    <source>
        <dbReference type="EMBL" id="SER44101.1"/>
    </source>
</evidence>
<dbReference type="Pfam" id="PF18911">
    <property type="entry name" value="PKD_4"/>
    <property type="match status" value="1"/>
</dbReference>
<dbReference type="OrthoDB" id="610082at2"/>
<evidence type="ECO:0000256" key="1">
    <source>
        <dbReference type="SAM" id="SignalP"/>
    </source>
</evidence>
<name>A0A1H9P7N7_9SPHI</name>
<dbReference type="Pfam" id="PF13585">
    <property type="entry name" value="CHU_C"/>
    <property type="match status" value="1"/>
</dbReference>
<accession>A0A1H9P7N7</accession>
<dbReference type="RefSeq" id="WP_090883753.1">
    <property type="nucleotide sequence ID" value="NZ_FOGG01000009.1"/>
</dbReference>
<keyword evidence="1" id="KW-0732">Signal</keyword>
<dbReference type="SMART" id="SM00089">
    <property type="entry name" value="PKD"/>
    <property type="match status" value="2"/>
</dbReference>
<sequence length="675" mass="72547">MIRSILTLLFALLVSAANIYGQAPANDDVKNAIPLPGINGYCSNDAIFSNIGATSSGYSKANLWNTEGNDIWYTFTAIATDISITITGRTIDNINTLNNPLAAIYTYQNNTLTEQVGSMVVNGNITTAYKGGITIGQLYYVRISAENNQVGTFKLCANNYNPPNRPGQDFNSAALLCSKSTFTEQKVSGAGLNNRESIGSCLNVESNTAWYTWIAANNGNLGFTITPTTTTDDIDWVLYDLGAASNKQLPSAQYIIRCAAGSGVNCYPRYFITGANSTAVDLSEQSGCVAGQDGFVKSIDMIAGHTYALLIDNFSSGNNGFTLSFNGTGEFLGPTAEIQQQQINACETNQRLNFTASASNYNQLIWNFGEGASLASANTPGPHEITYASSGKKTVTLEAISDRGCNVIKSLTFDVNLKPTTPVIQQNRSTLCIGDLLTLNITEVPGATYSWVGPNNFTANGPNLSLAMQSVAQAGDYTLRIKVGDCESDAATATVAAVVNVPIASFNTNIPLPGKFAAPLTIHFNNQSQYADRYEWEFGDGGVSTEANPDHQYLKPGKYNVVLKAFSAIGCLDTASLNDIVILDGNMVQIPNSFSPNGDGINDKLNINLSNIAQYQIKIFNRYGDQVFISNDLFNSWDGSWNGKTLPVGAYFYRITGVDFSGKELKYSGSITLIR</sequence>
<keyword evidence="4" id="KW-1185">Reference proteome</keyword>
<organism evidence="3 4">
    <name type="scientific">Pedobacter rhizosphaerae</name>
    <dbReference type="NCBI Taxonomy" id="390241"/>
    <lineage>
        <taxon>Bacteria</taxon>
        <taxon>Pseudomonadati</taxon>
        <taxon>Bacteroidota</taxon>
        <taxon>Sphingobacteriia</taxon>
        <taxon>Sphingobacteriales</taxon>
        <taxon>Sphingobacteriaceae</taxon>
        <taxon>Pedobacter</taxon>
    </lineage>
</organism>
<feature type="signal peptide" evidence="1">
    <location>
        <begin position="1"/>
        <end position="19"/>
    </location>
</feature>
<feature type="domain" description="PKD" evidence="2">
    <location>
        <begin position="534"/>
        <end position="581"/>
    </location>
</feature>
<dbReference type="NCBIfam" id="TIGR04131">
    <property type="entry name" value="Bac_Flav_CTERM"/>
    <property type="match status" value="1"/>
</dbReference>